<proteinExistence type="predicted"/>
<keyword evidence="3 6" id="KW-0812">Transmembrane</keyword>
<evidence type="ECO:0000259" key="7">
    <source>
        <dbReference type="Pfam" id="PF00482"/>
    </source>
</evidence>
<dbReference type="AlphaFoldDB" id="A0A1Q2CI66"/>
<feature type="transmembrane region" description="Helical" evidence="6">
    <location>
        <begin position="219"/>
        <end position="238"/>
    </location>
</feature>
<evidence type="ECO:0000256" key="3">
    <source>
        <dbReference type="ARBA" id="ARBA00022692"/>
    </source>
</evidence>
<evidence type="ECO:0000256" key="1">
    <source>
        <dbReference type="ARBA" id="ARBA00004651"/>
    </source>
</evidence>
<evidence type="ECO:0000313" key="8">
    <source>
        <dbReference type="EMBL" id="AQP45819.1"/>
    </source>
</evidence>
<dbReference type="KEGG" id="tfl:RPIT_14235"/>
<dbReference type="PANTHER" id="PTHR35007">
    <property type="entry name" value="INTEGRAL MEMBRANE PROTEIN-RELATED"/>
    <property type="match status" value="1"/>
</dbReference>
<comment type="subcellular location">
    <subcellularLocation>
        <location evidence="1">Cell membrane</location>
        <topology evidence="1">Multi-pass membrane protein</topology>
    </subcellularLocation>
</comment>
<name>A0A1Q2CI66_9ACTN</name>
<organism evidence="8 9">
    <name type="scientific">Tessaracoccus flavus</name>
    <dbReference type="NCBI Taxonomy" id="1610493"/>
    <lineage>
        <taxon>Bacteria</taxon>
        <taxon>Bacillati</taxon>
        <taxon>Actinomycetota</taxon>
        <taxon>Actinomycetes</taxon>
        <taxon>Propionibacteriales</taxon>
        <taxon>Propionibacteriaceae</taxon>
        <taxon>Tessaracoccus</taxon>
    </lineage>
</organism>
<dbReference type="Pfam" id="PF00482">
    <property type="entry name" value="T2SSF"/>
    <property type="match status" value="1"/>
</dbReference>
<evidence type="ECO:0000256" key="6">
    <source>
        <dbReference type="SAM" id="Phobius"/>
    </source>
</evidence>
<feature type="domain" description="Type II secretion system protein GspF" evidence="7">
    <location>
        <begin position="109"/>
        <end position="234"/>
    </location>
</feature>
<dbReference type="EMBL" id="CP019605">
    <property type="protein sequence ID" value="AQP45819.1"/>
    <property type="molecule type" value="Genomic_DNA"/>
</dbReference>
<keyword evidence="5 6" id="KW-0472">Membrane</keyword>
<dbReference type="OrthoDB" id="3828740at2"/>
<keyword evidence="9" id="KW-1185">Reference proteome</keyword>
<dbReference type="InterPro" id="IPR018076">
    <property type="entry name" value="T2SS_GspF_dom"/>
</dbReference>
<dbReference type="STRING" id="1610493.RPIT_14235"/>
<dbReference type="PANTHER" id="PTHR35007:SF3">
    <property type="entry name" value="POSSIBLE CONSERVED ALANINE RICH MEMBRANE PROTEIN"/>
    <property type="match status" value="1"/>
</dbReference>
<feature type="transmembrane region" description="Helical" evidence="6">
    <location>
        <begin position="250"/>
        <end position="269"/>
    </location>
</feature>
<evidence type="ECO:0000256" key="2">
    <source>
        <dbReference type="ARBA" id="ARBA00022475"/>
    </source>
</evidence>
<sequence length="286" mass="30285">MEVMLAALAGSMIVAGAIAVVVGARRAVREPSTALSTGLWTRIATLWRGLPRAHRLWVVVSVGAGVLAAVASGWLLALVLLPAVAIVVPLLLSAPPNREVEVLAGLDRWVRVVATSLSSGKSIRDAVFSTRHQVPDVLADPVARLCTRLDQRWTMRDALFAMADELESADADAVVAALAIAASKGGAGARATLGALSDSIQDRLRALREIASERAKPRAVVRQVTLITLTVLAAAILFNGRFFEPYTTPLGQIIAVALAATYLGCLLMLRRLTVPPPAPRFLRSQA</sequence>
<evidence type="ECO:0000256" key="4">
    <source>
        <dbReference type="ARBA" id="ARBA00022989"/>
    </source>
</evidence>
<accession>A0A1Q2CI66</accession>
<evidence type="ECO:0000313" key="9">
    <source>
        <dbReference type="Proteomes" id="UP000188324"/>
    </source>
</evidence>
<protein>
    <recommendedName>
        <fullName evidence="7">Type II secretion system protein GspF domain-containing protein</fullName>
    </recommendedName>
</protein>
<evidence type="ECO:0000256" key="5">
    <source>
        <dbReference type="ARBA" id="ARBA00023136"/>
    </source>
</evidence>
<feature type="transmembrane region" description="Helical" evidence="6">
    <location>
        <begin position="56"/>
        <end position="88"/>
    </location>
</feature>
<reference evidence="8 9" key="1">
    <citation type="journal article" date="2016" name="Int. J. Syst. Evol. Microbiol.">
        <title>Tessaracoccus flavus sp. nov., isolated from the drainage system of a lindane-producing factory.</title>
        <authorList>
            <person name="Kumari R."/>
            <person name="Singh P."/>
            <person name="Schumann P."/>
            <person name="Lal R."/>
        </authorList>
    </citation>
    <scope>NUCLEOTIDE SEQUENCE [LARGE SCALE GENOMIC DNA]</scope>
    <source>
        <strain evidence="8 9">RP1T</strain>
    </source>
</reference>
<dbReference type="GO" id="GO:0005886">
    <property type="term" value="C:plasma membrane"/>
    <property type="evidence" value="ECO:0007669"/>
    <property type="project" value="UniProtKB-SubCell"/>
</dbReference>
<dbReference type="Proteomes" id="UP000188324">
    <property type="component" value="Chromosome"/>
</dbReference>
<gene>
    <name evidence="8" type="ORF">RPIT_14235</name>
</gene>
<keyword evidence="2" id="KW-1003">Cell membrane</keyword>
<keyword evidence="4 6" id="KW-1133">Transmembrane helix</keyword>